<dbReference type="Proteomes" id="UP001629244">
    <property type="component" value="Unassembled WGS sequence"/>
</dbReference>
<evidence type="ECO:0000313" key="3">
    <source>
        <dbReference type="Proteomes" id="UP001629244"/>
    </source>
</evidence>
<accession>A0ABW8YPZ7</accession>
<sequence length="40" mass="4256">MFITYLLSSVIALMLGVCVYALVTKARAHAAKRRSADASG</sequence>
<evidence type="ECO:0000256" key="1">
    <source>
        <dbReference type="SAM" id="Phobius"/>
    </source>
</evidence>
<protein>
    <submittedName>
        <fullName evidence="2">Uncharacterized protein</fullName>
    </submittedName>
</protein>
<feature type="transmembrane region" description="Helical" evidence="1">
    <location>
        <begin position="6"/>
        <end position="23"/>
    </location>
</feature>
<dbReference type="RefSeq" id="WP_408078222.1">
    <property type="nucleotide sequence ID" value="NZ_JBELQC010000001.1"/>
</dbReference>
<keyword evidence="1" id="KW-0472">Membrane</keyword>
<keyword evidence="1" id="KW-1133">Transmembrane helix</keyword>
<comment type="caution">
    <text evidence="2">The sequence shown here is derived from an EMBL/GenBank/DDBJ whole genome shotgun (WGS) entry which is preliminary data.</text>
</comment>
<evidence type="ECO:0000313" key="2">
    <source>
        <dbReference type="EMBL" id="MFL9841310.1"/>
    </source>
</evidence>
<gene>
    <name evidence="2" type="ORF">ABS767_10070</name>
</gene>
<organism evidence="2 3">
    <name type="scientific">Sphingomonas plantiphila</name>
    <dbReference type="NCBI Taxonomy" id="3163295"/>
    <lineage>
        <taxon>Bacteria</taxon>
        <taxon>Pseudomonadati</taxon>
        <taxon>Pseudomonadota</taxon>
        <taxon>Alphaproteobacteria</taxon>
        <taxon>Sphingomonadales</taxon>
        <taxon>Sphingomonadaceae</taxon>
        <taxon>Sphingomonas</taxon>
    </lineage>
</organism>
<keyword evidence="1" id="KW-0812">Transmembrane</keyword>
<dbReference type="EMBL" id="JBELQC010000001">
    <property type="protein sequence ID" value="MFL9841310.1"/>
    <property type="molecule type" value="Genomic_DNA"/>
</dbReference>
<proteinExistence type="predicted"/>
<keyword evidence="3" id="KW-1185">Reference proteome</keyword>
<name>A0ABW8YPZ7_9SPHN</name>
<reference evidence="2 3" key="1">
    <citation type="submission" date="2024-06" db="EMBL/GenBank/DDBJ databases">
        <authorList>
            <person name="Kaempfer P."/>
            <person name="Viver T."/>
        </authorList>
    </citation>
    <scope>NUCLEOTIDE SEQUENCE [LARGE SCALE GENOMIC DNA]</scope>
    <source>
        <strain evidence="2 3">ST-64</strain>
    </source>
</reference>